<evidence type="ECO:0000259" key="2">
    <source>
        <dbReference type="Pfam" id="PF11698"/>
    </source>
</evidence>
<keyword evidence="4" id="KW-1185">Reference proteome</keyword>
<dbReference type="InterPro" id="IPR018506">
    <property type="entry name" value="Cyt_B5_heme-BS"/>
</dbReference>
<dbReference type="InterPro" id="IPR038497">
    <property type="entry name" value="ATPase_V1-cplx_hsu_C_sf"/>
</dbReference>
<evidence type="ECO:0000313" key="4">
    <source>
        <dbReference type="Proteomes" id="UP000233837"/>
    </source>
</evidence>
<proteinExistence type="predicted"/>
<dbReference type="Pfam" id="PF11698">
    <property type="entry name" value="V-ATPase_H_C"/>
    <property type="match status" value="1"/>
</dbReference>
<dbReference type="InterPro" id="IPR016024">
    <property type="entry name" value="ARM-type_fold"/>
</dbReference>
<name>A0A2I0X4R3_9ASPA</name>
<dbReference type="PANTHER" id="PTHR10698">
    <property type="entry name" value="V-TYPE PROTON ATPASE SUBUNIT H"/>
    <property type="match status" value="1"/>
</dbReference>
<evidence type="ECO:0000313" key="3">
    <source>
        <dbReference type="EMBL" id="PKU82890.1"/>
    </source>
</evidence>
<dbReference type="PROSITE" id="PS00191">
    <property type="entry name" value="CYTOCHROME_B5_1"/>
    <property type="match status" value="1"/>
</dbReference>
<dbReference type="PANTHER" id="PTHR10698:SF0">
    <property type="entry name" value="V-TYPE PROTON ATPASE SUBUNIT H"/>
    <property type="match status" value="1"/>
</dbReference>
<dbReference type="STRING" id="906689.A0A2I0X4R3"/>
<keyword evidence="1" id="KW-0813">Transport</keyword>
<accession>A0A2I0X4R3</accession>
<dbReference type="GO" id="GO:0020037">
    <property type="term" value="F:heme binding"/>
    <property type="evidence" value="ECO:0007669"/>
    <property type="project" value="InterPro"/>
</dbReference>
<dbReference type="InterPro" id="IPR011987">
    <property type="entry name" value="ATPase_V1-cplx_hsu_C"/>
</dbReference>
<sequence>MGDLLRETSVMRAYDRICACPHQDSVHTLIRINEKLNPDFAKGNFIDYLATTRILPRLVEVVKGSTKEKVLEEGLKDNIKRLSSFDKYKQEVVLGQLDWSPMHKNPGFLKDNITNFEENDLQIPRVLLTILDIFNDPTALAVACYDLCQFIQFHPAGRNIVPDLKAKERAGKNRFCSLIEPAFDADGLMVMKGKCLSTAGSGDQNFRNWRGEAQ</sequence>
<dbReference type="Proteomes" id="UP000233837">
    <property type="component" value="Unassembled WGS sequence"/>
</dbReference>
<dbReference type="GO" id="GO:0046961">
    <property type="term" value="F:proton-transporting ATPase activity, rotational mechanism"/>
    <property type="evidence" value="ECO:0007669"/>
    <property type="project" value="InterPro"/>
</dbReference>
<dbReference type="InterPro" id="IPR004908">
    <property type="entry name" value="ATPase_V1-cplx_hsu"/>
</dbReference>
<gene>
    <name evidence="3" type="ORF">MA16_Dca006188</name>
</gene>
<dbReference type="GO" id="GO:0000221">
    <property type="term" value="C:vacuolar proton-transporting V-type ATPase, V1 domain"/>
    <property type="evidence" value="ECO:0007669"/>
    <property type="project" value="InterPro"/>
</dbReference>
<evidence type="ECO:0000256" key="1">
    <source>
        <dbReference type="ARBA" id="ARBA00022448"/>
    </source>
</evidence>
<protein>
    <submittedName>
        <fullName evidence="3">Putative V-type proton ATPase subunit H</fullName>
    </submittedName>
</protein>
<dbReference type="SUPFAM" id="SSF48371">
    <property type="entry name" value="ARM repeat"/>
    <property type="match status" value="1"/>
</dbReference>
<reference evidence="3 4" key="2">
    <citation type="journal article" date="2017" name="Nature">
        <title>The Apostasia genome and the evolution of orchids.</title>
        <authorList>
            <person name="Zhang G.Q."/>
            <person name="Liu K.W."/>
            <person name="Li Z."/>
            <person name="Lohaus R."/>
            <person name="Hsiao Y.Y."/>
            <person name="Niu S.C."/>
            <person name="Wang J.Y."/>
            <person name="Lin Y.C."/>
            <person name="Xu Q."/>
            <person name="Chen L.J."/>
            <person name="Yoshida K."/>
            <person name="Fujiwara S."/>
            <person name="Wang Z.W."/>
            <person name="Zhang Y.Q."/>
            <person name="Mitsuda N."/>
            <person name="Wang M."/>
            <person name="Liu G.H."/>
            <person name="Pecoraro L."/>
            <person name="Huang H.X."/>
            <person name="Xiao X.J."/>
            <person name="Lin M."/>
            <person name="Wu X.Y."/>
            <person name="Wu W.L."/>
            <person name="Chen Y.Y."/>
            <person name="Chang S.B."/>
            <person name="Sakamoto S."/>
            <person name="Ohme-Takagi M."/>
            <person name="Yagi M."/>
            <person name="Zeng S.J."/>
            <person name="Shen C.Y."/>
            <person name="Yeh C.M."/>
            <person name="Luo Y.B."/>
            <person name="Tsai W.C."/>
            <person name="Van de Peer Y."/>
            <person name="Liu Z.J."/>
        </authorList>
    </citation>
    <scope>NUCLEOTIDE SEQUENCE [LARGE SCALE GENOMIC DNA]</scope>
    <source>
        <tissue evidence="3">The whole plant</tissue>
    </source>
</reference>
<feature type="domain" description="ATPase V1 complex subunit H C-terminal" evidence="2">
    <location>
        <begin position="82"/>
        <end position="169"/>
    </location>
</feature>
<reference evidence="3 4" key="1">
    <citation type="journal article" date="2016" name="Sci. Rep.">
        <title>The Dendrobium catenatum Lindl. genome sequence provides insights into polysaccharide synthase, floral development and adaptive evolution.</title>
        <authorList>
            <person name="Zhang G.Q."/>
            <person name="Xu Q."/>
            <person name="Bian C."/>
            <person name="Tsai W.C."/>
            <person name="Yeh C.M."/>
            <person name="Liu K.W."/>
            <person name="Yoshida K."/>
            <person name="Zhang L.S."/>
            <person name="Chang S.B."/>
            <person name="Chen F."/>
            <person name="Shi Y."/>
            <person name="Su Y.Y."/>
            <person name="Zhang Y.Q."/>
            <person name="Chen L.J."/>
            <person name="Yin Y."/>
            <person name="Lin M."/>
            <person name="Huang H."/>
            <person name="Deng H."/>
            <person name="Wang Z.W."/>
            <person name="Zhu S.L."/>
            <person name="Zhao X."/>
            <person name="Deng C."/>
            <person name="Niu S.C."/>
            <person name="Huang J."/>
            <person name="Wang M."/>
            <person name="Liu G.H."/>
            <person name="Yang H.J."/>
            <person name="Xiao X.J."/>
            <person name="Hsiao Y.Y."/>
            <person name="Wu W.L."/>
            <person name="Chen Y.Y."/>
            <person name="Mitsuda N."/>
            <person name="Ohme-Takagi M."/>
            <person name="Luo Y.B."/>
            <person name="Van de Peer Y."/>
            <person name="Liu Z.J."/>
        </authorList>
    </citation>
    <scope>NUCLEOTIDE SEQUENCE [LARGE SCALE GENOMIC DNA]</scope>
    <source>
        <tissue evidence="3">The whole plant</tissue>
    </source>
</reference>
<organism evidence="3 4">
    <name type="scientific">Dendrobium catenatum</name>
    <dbReference type="NCBI Taxonomy" id="906689"/>
    <lineage>
        <taxon>Eukaryota</taxon>
        <taxon>Viridiplantae</taxon>
        <taxon>Streptophyta</taxon>
        <taxon>Embryophyta</taxon>
        <taxon>Tracheophyta</taxon>
        <taxon>Spermatophyta</taxon>
        <taxon>Magnoliopsida</taxon>
        <taxon>Liliopsida</taxon>
        <taxon>Asparagales</taxon>
        <taxon>Orchidaceae</taxon>
        <taxon>Epidendroideae</taxon>
        <taxon>Malaxideae</taxon>
        <taxon>Dendrobiinae</taxon>
        <taxon>Dendrobium</taxon>
    </lineage>
</organism>
<dbReference type="EMBL" id="KZ502155">
    <property type="protein sequence ID" value="PKU82890.1"/>
    <property type="molecule type" value="Genomic_DNA"/>
</dbReference>
<dbReference type="AlphaFoldDB" id="A0A2I0X4R3"/>
<dbReference type="Gene3D" id="1.25.40.150">
    <property type="entry name" value="V-type ATPase, subunit H, C-terminal domain"/>
    <property type="match status" value="1"/>
</dbReference>